<dbReference type="EMBL" id="CP049863">
    <property type="protein sequence ID" value="QIK64113.1"/>
    <property type="molecule type" value="Genomic_DNA"/>
</dbReference>
<dbReference type="Proteomes" id="UP000502677">
    <property type="component" value="Chromosome"/>
</dbReference>
<gene>
    <name evidence="2" type="ORF">G7068_13595</name>
</gene>
<evidence type="ECO:0000256" key="1">
    <source>
        <dbReference type="SAM" id="Phobius"/>
    </source>
</evidence>
<dbReference type="RefSeq" id="WP_166292453.1">
    <property type="nucleotide sequence ID" value="NZ_CP049863.1"/>
</dbReference>
<keyword evidence="3" id="KW-1185">Reference proteome</keyword>
<organism evidence="2 3">
    <name type="scientific">Leucobacter viscericola</name>
    <dbReference type="NCBI Taxonomy" id="2714935"/>
    <lineage>
        <taxon>Bacteria</taxon>
        <taxon>Bacillati</taxon>
        <taxon>Actinomycetota</taxon>
        <taxon>Actinomycetes</taxon>
        <taxon>Micrococcales</taxon>
        <taxon>Microbacteriaceae</taxon>
        <taxon>Leucobacter</taxon>
    </lineage>
</organism>
<evidence type="ECO:0000313" key="2">
    <source>
        <dbReference type="EMBL" id="QIK64113.1"/>
    </source>
</evidence>
<proteinExistence type="predicted"/>
<keyword evidence="1" id="KW-1133">Transmembrane helix</keyword>
<feature type="transmembrane region" description="Helical" evidence="1">
    <location>
        <begin position="6"/>
        <end position="22"/>
    </location>
</feature>
<name>A0A6G7XHT9_9MICO</name>
<sequence length="140" mass="16177">MAEIIYNVIATAALVIAVAGWIDNRRRIEMKSLKLKLIHQTSLMDATIYRLTNVGEIDVKVFGVECEDRIGRFQVSMQEPEEILRRNLHYPVMFHIDAHTRKHPEHVDVSYRSWTGRRKLLAVPVQPEPPYDPLATNQST</sequence>
<dbReference type="KEGG" id="lvi:G7068_13595"/>
<keyword evidence="1" id="KW-0812">Transmembrane</keyword>
<dbReference type="AlphaFoldDB" id="A0A6G7XHT9"/>
<keyword evidence="1" id="KW-0472">Membrane</keyword>
<protein>
    <submittedName>
        <fullName evidence="2">Uncharacterized protein</fullName>
    </submittedName>
</protein>
<accession>A0A6G7XHT9</accession>
<reference evidence="2 3" key="1">
    <citation type="submission" date="2020-03" db="EMBL/GenBank/DDBJ databases">
        <title>Leucobacter sp. nov., isolated from beetles.</title>
        <authorList>
            <person name="Hyun D.-W."/>
            <person name="Bae J.-W."/>
        </authorList>
    </citation>
    <scope>NUCLEOTIDE SEQUENCE [LARGE SCALE GENOMIC DNA]</scope>
    <source>
        <strain evidence="2 3">HDW9C</strain>
    </source>
</reference>
<evidence type="ECO:0000313" key="3">
    <source>
        <dbReference type="Proteomes" id="UP000502677"/>
    </source>
</evidence>